<dbReference type="GO" id="GO:0004521">
    <property type="term" value="F:RNA endonuclease activity"/>
    <property type="evidence" value="ECO:0007669"/>
    <property type="project" value="InterPro"/>
</dbReference>
<evidence type="ECO:0000259" key="6">
    <source>
        <dbReference type="Pfam" id="PF03755"/>
    </source>
</evidence>
<accession>A0A410QH68</accession>
<dbReference type="OrthoDB" id="9771229at2"/>
<dbReference type="Pfam" id="PF08340">
    <property type="entry name" value="YicC-like_C"/>
    <property type="match status" value="1"/>
</dbReference>
<dbReference type="InterPro" id="IPR013551">
    <property type="entry name" value="YicC-like_C"/>
</dbReference>
<evidence type="ECO:0000313" key="8">
    <source>
        <dbReference type="EMBL" id="QAT63413.1"/>
    </source>
</evidence>
<dbReference type="Pfam" id="PF03755">
    <property type="entry name" value="YicC-like_N"/>
    <property type="match status" value="1"/>
</dbReference>
<organism evidence="8 9">
    <name type="scientific">Acidilutibacter cellobiosedens</name>
    <dbReference type="NCBI Taxonomy" id="2507161"/>
    <lineage>
        <taxon>Bacteria</taxon>
        <taxon>Bacillati</taxon>
        <taxon>Bacillota</taxon>
        <taxon>Tissierellia</taxon>
        <taxon>Tissierellales</taxon>
        <taxon>Acidilutibacteraceae</taxon>
        <taxon>Acidilutibacter</taxon>
    </lineage>
</organism>
<evidence type="ECO:0000256" key="4">
    <source>
        <dbReference type="ARBA" id="ARBA00022801"/>
    </source>
</evidence>
<dbReference type="NCBIfam" id="TIGR00255">
    <property type="entry name" value="YicC/YloC family endoribonuclease"/>
    <property type="match status" value="1"/>
</dbReference>
<keyword evidence="2" id="KW-0540">Nuclease</keyword>
<comment type="similarity">
    <text evidence="5">Belongs to the YicC/YloC family.</text>
</comment>
<evidence type="ECO:0000256" key="5">
    <source>
        <dbReference type="ARBA" id="ARBA00035648"/>
    </source>
</evidence>
<dbReference type="AlphaFoldDB" id="A0A410QH68"/>
<evidence type="ECO:0000259" key="7">
    <source>
        <dbReference type="Pfam" id="PF08340"/>
    </source>
</evidence>
<feature type="domain" description="Endoribonuclease YicC-like C-terminal" evidence="7">
    <location>
        <begin position="173"/>
        <end position="293"/>
    </location>
</feature>
<dbReference type="InterPro" id="IPR005229">
    <property type="entry name" value="YicC/YloC-like"/>
</dbReference>
<evidence type="ECO:0000313" key="9">
    <source>
        <dbReference type="Proteomes" id="UP000287969"/>
    </source>
</evidence>
<evidence type="ECO:0000256" key="1">
    <source>
        <dbReference type="ARBA" id="ARBA00001968"/>
    </source>
</evidence>
<dbReference type="PANTHER" id="PTHR30636:SF3">
    <property type="entry name" value="UPF0701 PROTEIN YICC"/>
    <property type="match status" value="1"/>
</dbReference>
<dbReference type="KEGG" id="spoa:EQM13_08110"/>
<protein>
    <submittedName>
        <fullName evidence="8">YicC family protein</fullName>
    </submittedName>
</protein>
<keyword evidence="3" id="KW-0255">Endonuclease</keyword>
<dbReference type="Proteomes" id="UP000287969">
    <property type="component" value="Chromosome"/>
</dbReference>
<name>A0A410QH68_9FIRM</name>
<gene>
    <name evidence="8" type="ORF">EQM13_08110</name>
</gene>
<keyword evidence="9" id="KW-1185">Reference proteome</keyword>
<comment type="cofactor">
    <cofactor evidence="1">
        <name>a divalent metal cation</name>
        <dbReference type="ChEBI" id="CHEBI:60240"/>
    </cofactor>
</comment>
<reference evidence="9" key="1">
    <citation type="submission" date="2019-01" db="EMBL/GenBank/DDBJ databases">
        <title>Draft genomes of a novel of Sporanaerobacter strains.</title>
        <authorList>
            <person name="Ma S."/>
        </authorList>
    </citation>
    <scope>NUCLEOTIDE SEQUENCE [LARGE SCALE GENOMIC DNA]</scope>
    <source>
        <strain evidence="9">NJN-17</strain>
    </source>
</reference>
<sequence length="293" mass="34216">MIKSMTGFGRGESSDGIHSFTVEIKTLNHRYNDIVIKMPKHIGYLEERVKKIIKKYIIRGRVEVYINLEYINETNVDINVDIPLAKSYKSALERVAEELNIEEKITLDNIVSIPEIIKIQRKEEDEEVIWNCLKPAVEDAVDYIMNMRIKEGEELKKDVLLKINNFKEIIKSIEKKAPFIVNEYKEGLRKRVSELLGDEFNLDEEKLMNEVVFFADKSNINEEIVRLYSHINQFESSLELNESVGRKLDFLIQEMNREINTIGSKVNDIEVNSCVVEAKSELEKIREQVQNFE</sequence>
<dbReference type="GO" id="GO:0016787">
    <property type="term" value="F:hydrolase activity"/>
    <property type="evidence" value="ECO:0007669"/>
    <property type="project" value="UniProtKB-KW"/>
</dbReference>
<evidence type="ECO:0000256" key="3">
    <source>
        <dbReference type="ARBA" id="ARBA00022759"/>
    </source>
</evidence>
<dbReference type="EMBL" id="CP035282">
    <property type="protein sequence ID" value="QAT63413.1"/>
    <property type="molecule type" value="Genomic_DNA"/>
</dbReference>
<feature type="domain" description="Endoribonuclease YicC-like N-terminal" evidence="6">
    <location>
        <begin position="2"/>
        <end position="157"/>
    </location>
</feature>
<keyword evidence="4" id="KW-0378">Hydrolase</keyword>
<dbReference type="PANTHER" id="PTHR30636">
    <property type="entry name" value="UPF0701 PROTEIN YICC"/>
    <property type="match status" value="1"/>
</dbReference>
<evidence type="ECO:0000256" key="2">
    <source>
        <dbReference type="ARBA" id="ARBA00022722"/>
    </source>
</evidence>
<proteinExistence type="inferred from homology"/>
<dbReference type="InterPro" id="IPR013527">
    <property type="entry name" value="YicC-like_N"/>
</dbReference>